<feature type="signal peptide" evidence="23">
    <location>
        <begin position="1"/>
        <end position="20"/>
    </location>
</feature>
<keyword evidence="21" id="KW-0862">Zinc</keyword>
<dbReference type="GO" id="GO:0007267">
    <property type="term" value="P:cell-cell signaling"/>
    <property type="evidence" value="ECO:0007669"/>
    <property type="project" value="InterPro"/>
</dbReference>
<dbReference type="GO" id="GO:0005634">
    <property type="term" value="C:nucleus"/>
    <property type="evidence" value="ECO:0007669"/>
    <property type="project" value="UniProtKB-SubCell"/>
</dbReference>
<dbReference type="SMART" id="SM00305">
    <property type="entry name" value="HintC"/>
    <property type="match status" value="1"/>
</dbReference>
<evidence type="ECO:0000256" key="2">
    <source>
        <dbReference type="ARBA" id="ARBA00004496"/>
    </source>
</evidence>
<evidence type="ECO:0000313" key="27">
    <source>
        <dbReference type="Proteomes" id="UP001168821"/>
    </source>
</evidence>
<sequence>MRSATAALLLGLVLGQVAYGCGPGRGVGRRRGPRKLTPLVFKQHVPNVPENQLTASGLTEGRIGRNDSRFKDLVPNYNKEIIFKDEEGTGADRLMTQRCKEKLNTLAISVMNQWPGVRLFVTEGWDEERFHSSDSLHYEGRAVDITTNDRDRSKYGMLARLAVEAGFDWVYYESRSHIHCSVKSESSQAAKYGGCFSGDSTVLTATGRRRLSDLQIGEFIQALDSSTNQLVFSEVLLFLDYDPQQKREFLYITLSSGRTLTITPSHLVLLDDWTAKYAEKLRVGDSLLVSDSKELIKEKIVRVEGVWRTGVYAPLTAAGTVIVDGVAASCYATIDSQWLAHWAFSPIRLAHNVHEGLGRLWTAVSRPLGGWTGNETRAVAKPTTGIFWYAKMLYITADFFIPSHLYE</sequence>
<dbReference type="GO" id="GO:0010468">
    <property type="term" value="P:regulation of gene expression"/>
    <property type="evidence" value="ECO:0007669"/>
    <property type="project" value="TreeGrafter"/>
</dbReference>
<feature type="binding site" evidence="21">
    <location>
        <position position="137"/>
    </location>
    <ligand>
        <name>Zn(2+)</name>
        <dbReference type="ChEBI" id="CHEBI:29105"/>
    </ligand>
</feature>
<comment type="subcellular location">
    <subcellularLocation>
        <location evidence="2">Cytoplasm</location>
    </subcellularLocation>
    <subcellularLocation>
        <location evidence="1">Nucleus</location>
    </subcellularLocation>
</comment>
<comment type="caution">
    <text evidence="26">The sequence shown here is derived from an EMBL/GenBank/DDBJ whole genome shotgun (WGS) entry which is preliminary data.</text>
</comment>
<dbReference type="GO" id="GO:0016015">
    <property type="term" value="F:morphogen activity"/>
    <property type="evidence" value="ECO:0007669"/>
    <property type="project" value="UniProtKB-KW"/>
</dbReference>
<dbReference type="PIRSF" id="PIRSF009400">
    <property type="entry name" value="Peptidase_C46"/>
    <property type="match status" value="1"/>
</dbReference>
<feature type="domain" description="Hint" evidence="24">
    <location>
        <begin position="292"/>
        <end position="336"/>
    </location>
</feature>
<dbReference type="InterPro" id="IPR000320">
    <property type="entry name" value="Hedgehog_signalling_dom"/>
</dbReference>
<feature type="domain" description="Hint" evidence="25">
    <location>
        <begin position="193"/>
        <end position="291"/>
    </location>
</feature>
<keyword evidence="12 22" id="KW-0068">Autocatalytic cleavage</keyword>
<keyword evidence="5 22" id="KW-1003">Cell membrane</keyword>
<evidence type="ECO:0000256" key="7">
    <source>
        <dbReference type="ARBA" id="ARBA00022679"/>
    </source>
</evidence>
<keyword evidence="17" id="KW-0504">Morphogen</keyword>
<evidence type="ECO:0000256" key="16">
    <source>
        <dbReference type="ARBA" id="ARBA00023288"/>
    </source>
</evidence>
<dbReference type="SUPFAM" id="SSF55166">
    <property type="entry name" value="Hedgehog/DD-peptidase"/>
    <property type="match status" value="1"/>
</dbReference>
<dbReference type="GO" id="GO:0016540">
    <property type="term" value="P:protein autoprocessing"/>
    <property type="evidence" value="ECO:0007669"/>
    <property type="project" value="InterPro"/>
</dbReference>
<evidence type="ECO:0000256" key="4">
    <source>
        <dbReference type="ARBA" id="ARBA00022473"/>
    </source>
</evidence>
<dbReference type="InterPro" id="IPR006141">
    <property type="entry name" value="Intein_N"/>
</dbReference>
<feature type="binding site" evidence="21">
    <location>
        <position position="87"/>
    </location>
    <ligand>
        <name>Ca(2+)</name>
        <dbReference type="ChEBI" id="CHEBI:29108"/>
        <label>2</label>
    </ligand>
</feature>
<comment type="catalytic activity">
    <reaction evidence="19">
        <text>glycyl-L-cysteinyl-[protein] + cholesterol + H(+) = [protein]-C-terminal glycyl cholesterol ester + N-terminal L-cysteinyl-[protein]</text>
        <dbReference type="Rhea" id="RHEA:59504"/>
        <dbReference type="Rhea" id="RHEA-COMP:12707"/>
        <dbReference type="Rhea" id="RHEA-COMP:15369"/>
        <dbReference type="Rhea" id="RHEA-COMP:15374"/>
        <dbReference type="ChEBI" id="CHEBI:15378"/>
        <dbReference type="ChEBI" id="CHEBI:16113"/>
        <dbReference type="ChEBI" id="CHEBI:65250"/>
        <dbReference type="ChEBI" id="CHEBI:143135"/>
        <dbReference type="ChEBI" id="CHEBI:143140"/>
    </reaction>
    <physiologicalReaction direction="left-to-right" evidence="19">
        <dbReference type="Rhea" id="RHEA:59505"/>
    </physiologicalReaction>
</comment>
<evidence type="ECO:0000256" key="9">
    <source>
        <dbReference type="ARBA" id="ARBA00022723"/>
    </source>
</evidence>
<comment type="subcellular location">
    <molecule>Sonic hedgehog protein</molecule>
    <subcellularLocation>
        <location evidence="22">Endoplasmic reticulum membrane</location>
    </subcellularLocation>
    <subcellularLocation>
        <location evidence="22">Golgi apparatus membrane</location>
    </subcellularLocation>
</comment>
<feature type="chain" id="PRO_5041425407" description="Hedgehog protein" evidence="23">
    <location>
        <begin position="21"/>
        <end position="407"/>
    </location>
</feature>
<reference evidence="26" key="1">
    <citation type="journal article" date="2023" name="G3 (Bethesda)">
        <title>Whole genome assemblies of Zophobas morio and Tenebrio molitor.</title>
        <authorList>
            <person name="Kaur S."/>
            <person name="Stinson S.A."/>
            <person name="diCenzo G.C."/>
        </authorList>
    </citation>
    <scope>NUCLEOTIDE SEQUENCE</scope>
    <source>
        <strain evidence="26">QUZm001</strain>
    </source>
</reference>
<evidence type="ECO:0000256" key="6">
    <source>
        <dbReference type="ARBA" id="ARBA00022670"/>
    </source>
</evidence>
<dbReference type="InterPro" id="IPR050387">
    <property type="entry name" value="Hedgehog_Signaling"/>
</dbReference>
<evidence type="ECO:0000256" key="18">
    <source>
        <dbReference type="ARBA" id="ARBA00045369"/>
    </source>
</evidence>
<keyword evidence="22" id="KW-0256">Endoplasmic reticulum</keyword>
<dbReference type="Pfam" id="PF01079">
    <property type="entry name" value="Hint"/>
    <property type="match status" value="1"/>
</dbReference>
<dbReference type="InterPro" id="IPR036844">
    <property type="entry name" value="Hint_dom_sf"/>
</dbReference>
<feature type="binding site" evidence="21">
    <location>
        <position position="144"/>
    </location>
    <ligand>
        <name>Zn(2+)</name>
        <dbReference type="ChEBI" id="CHEBI:29105"/>
    </ligand>
</feature>
<feature type="binding site" evidence="21">
    <location>
        <position position="86"/>
    </location>
    <ligand>
        <name>Ca(2+)</name>
        <dbReference type="ChEBI" id="CHEBI:29108"/>
        <label>1</label>
    </ligand>
</feature>
<evidence type="ECO:0000256" key="3">
    <source>
        <dbReference type="ARBA" id="ARBA00010649"/>
    </source>
</evidence>
<comment type="similarity">
    <text evidence="3 22">Belongs to the hedgehog family.</text>
</comment>
<accession>A0AA38HKE3</accession>
<keyword evidence="4 22" id="KW-0217">Developmental protein</keyword>
<feature type="site" description="Essential for auto-cleavage" evidence="20">
    <location>
        <position position="266"/>
    </location>
</feature>
<dbReference type="PROSITE" id="PS51257">
    <property type="entry name" value="PROKAR_LIPOPROTEIN"/>
    <property type="match status" value="1"/>
</dbReference>
<evidence type="ECO:0000256" key="21">
    <source>
        <dbReference type="PIRSR" id="PIRSR009400-2"/>
    </source>
</evidence>
<evidence type="ECO:0000259" key="25">
    <source>
        <dbReference type="SMART" id="SM00306"/>
    </source>
</evidence>
<dbReference type="GO" id="GO:0000139">
    <property type="term" value="C:Golgi membrane"/>
    <property type="evidence" value="ECO:0007669"/>
    <property type="project" value="UniProtKB-SubCell"/>
</dbReference>
<evidence type="ECO:0000256" key="23">
    <source>
        <dbReference type="SAM" id="SignalP"/>
    </source>
</evidence>
<evidence type="ECO:0000256" key="14">
    <source>
        <dbReference type="ARBA" id="ARBA00023136"/>
    </source>
</evidence>
<dbReference type="SMART" id="SM00306">
    <property type="entry name" value="HintN"/>
    <property type="match status" value="1"/>
</dbReference>
<evidence type="ECO:0000313" key="26">
    <source>
        <dbReference type="EMBL" id="KAJ3639103.1"/>
    </source>
</evidence>
<keyword evidence="27" id="KW-1185">Reference proteome</keyword>
<dbReference type="Gene3D" id="3.30.1380.10">
    <property type="match status" value="1"/>
</dbReference>
<dbReference type="PROSITE" id="PS50817">
    <property type="entry name" value="INTEIN_N_TER"/>
    <property type="match status" value="1"/>
</dbReference>
<feature type="binding site" evidence="21">
    <location>
        <position position="123"/>
    </location>
    <ligand>
        <name>Ca(2+)</name>
        <dbReference type="ChEBI" id="CHEBI:29108"/>
        <label>2</label>
    </ligand>
</feature>
<evidence type="ECO:0000256" key="10">
    <source>
        <dbReference type="ARBA" id="ARBA00022729"/>
    </source>
</evidence>
<dbReference type="GO" id="GO:0009653">
    <property type="term" value="P:anatomical structure morphogenesis"/>
    <property type="evidence" value="ECO:0007669"/>
    <property type="project" value="UniProtKB-KW"/>
</dbReference>
<feature type="binding site" evidence="21">
    <location>
        <position position="126"/>
    </location>
    <ligand>
        <name>Ca(2+)</name>
        <dbReference type="ChEBI" id="CHEBI:29108"/>
        <label>2</label>
    </ligand>
</feature>
<dbReference type="AlphaFoldDB" id="A0AA38HKE3"/>
<dbReference type="GO" id="GO:0005615">
    <property type="term" value="C:extracellular space"/>
    <property type="evidence" value="ECO:0007669"/>
    <property type="project" value="TreeGrafter"/>
</dbReference>
<dbReference type="Pfam" id="PF01085">
    <property type="entry name" value="HH_signal"/>
    <property type="match status" value="1"/>
</dbReference>
<organism evidence="26 27">
    <name type="scientific">Zophobas morio</name>
    <dbReference type="NCBI Taxonomy" id="2755281"/>
    <lineage>
        <taxon>Eukaryota</taxon>
        <taxon>Metazoa</taxon>
        <taxon>Ecdysozoa</taxon>
        <taxon>Arthropoda</taxon>
        <taxon>Hexapoda</taxon>
        <taxon>Insecta</taxon>
        <taxon>Pterygota</taxon>
        <taxon>Neoptera</taxon>
        <taxon>Endopterygota</taxon>
        <taxon>Coleoptera</taxon>
        <taxon>Polyphaga</taxon>
        <taxon>Cucujiformia</taxon>
        <taxon>Tenebrionidae</taxon>
        <taxon>Zophobas</taxon>
    </lineage>
</organism>
<dbReference type="InterPro" id="IPR001767">
    <property type="entry name" value="Hedgehog_Hint"/>
</dbReference>
<dbReference type="GO" id="GO:0016740">
    <property type="term" value="F:transferase activity"/>
    <property type="evidence" value="ECO:0007669"/>
    <property type="project" value="UniProtKB-KW"/>
</dbReference>
<evidence type="ECO:0000256" key="22">
    <source>
        <dbReference type="RuleBase" id="RU280812"/>
    </source>
</evidence>
<dbReference type="GO" id="GO:0005509">
    <property type="term" value="F:calcium ion binding"/>
    <property type="evidence" value="ECO:0007669"/>
    <property type="project" value="TreeGrafter"/>
</dbReference>
<dbReference type="SUPFAM" id="SSF51294">
    <property type="entry name" value="Hedgehog/intein (Hint) domain"/>
    <property type="match status" value="1"/>
</dbReference>
<dbReference type="GO" id="GO:0016539">
    <property type="term" value="P:intein-mediated protein splicing"/>
    <property type="evidence" value="ECO:0007669"/>
    <property type="project" value="InterPro"/>
</dbReference>
<keyword evidence="16" id="KW-0449">Lipoprotein</keyword>
<feature type="site" description="Involved in auto-cleavage" evidence="20">
    <location>
        <position position="263"/>
    </location>
</feature>
<keyword evidence="14 22" id="KW-0472">Membrane</keyword>
<dbReference type="FunFam" id="2.170.16.10:FF:000001">
    <property type="entry name" value="Indian hedgehog"/>
    <property type="match status" value="1"/>
</dbReference>
<dbReference type="InterPro" id="IPR001657">
    <property type="entry name" value="Hedgehog"/>
</dbReference>
<dbReference type="GO" id="GO:0005113">
    <property type="term" value="F:patched binding"/>
    <property type="evidence" value="ECO:0007669"/>
    <property type="project" value="TreeGrafter"/>
</dbReference>
<keyword evidence="15" id="KW-0564">Palmitate</keyword>
<evidence type="ECO:0000259" key="24">
    <source>
        <dbReference type="SMART" id="SM00305"/>
    </source>
</evidence>
<keyword evidence="6 22" id="KW-0645">Protease</keyword>
<feature type="binding site" evidence="21">
    <location>
        <position position="122"/>
    </location>
    <ligand>
        <name>Ca(2+)</name>
        <dbReference type="ChEBI" id="CHEBI:29108"/>
        <label>1</label>
    </ligand>
</feature>
<feature type="binding site" evidence="21">
    <location>
        <position position="123"/>
    </location>
    <ligand>
        <name>Ca(2+)</name>
        <dbReference type="ChEBI" id="CHEBI:29108"/>
        <label>1</label>
    </ligand>
</feature>
<dbReference type="GO" id="GO:0005789">
    <property type="term" value="C:endoplasmic reticulum membrane"/>
    <property type="evidence" value="ECO:0007669"/>
    <property type="project" value="UniProtKB-SubCell"/>
</dbReference>
<feature type="binding site" evidence="21">
    <location>
        <position position="92"/>
    </location>
    <ligand>
        <name>Ca(2+)</name>
        <dbReference type="ChEBI" id="CHEBI:29108"/>
        <label>1</label>
    </ligand>
</feature>
<keyword evidence="11 22" id="KW-0378">Hydrolase</keyword>
<dbReference type="InterPro" id="IPR003586">
    <property type="entry name" value="Hint_dom_C"/>
</dbReference>
<dbReference type="GO" id="GO:0007367">
    <property type="term" value="P:segment polarity determination"/>
    <property type="evidence" value="ECO:0007669"/>
    <property type="project" value="UniProtKB-KW"/>
</dbReference>
<dbReference type="Proteomes" id="UP001168821">
    <property type="component" value="Unassembled WGS sequence"/>
</dbReference>
<dbReference type="PRINTS" id="PR00632">
    <property type="entry name" value="SONICHHOG"/>
</dbReference>
<evidence type="ECO:0000256" key="12">
    <source>
        <dbReference type="ARBA" id="ARBA00022813"/>
    </source>
</evidence>
<feature type="site" description="Involved in cholesterol transfer" evidence="20">
    <location>
        <position position="240"/>
    </location>
</feature>
<evidence type="ECO:0000256" key="20">
    <source>
        <dbReference type="PIRSR" id="PIRSR009400-1"/>
    </source>
</evidence>
<dbReference type="InterPro" id="IPR003587">
    <property type="entry name" value="Hint_dom_N"/>
</dbReference>
<dbReference type="GO" id="GO:0008233">
    <property type="term" value="F:peptidase activity"/>
    <property type="evidence" value="ECO:0007669"/>
    <property type="project" value="UniProtKB-UniRule"/>
</dbReference>
<keyword evidence="13 21" id="KW-0106">Calcium</keyword>
<evidence type="ECO:0000256" key="15">
    <source>
        <dbReference type="ARBA" id="ARBA00023139"/>
    </source>
</evidence>
<dbReference type="GO" id="GO:0005886">
    <property type="term" value="C:plasma membrane"/>
    <property type="evidence" value="ECO:0007669"/>
    <property type="project" value="UniProtKB-SubCell"/>
</dbReference>
<comment type="function">
    <text evidence="18">The C-terminal part of the hedgehog protein precursor displays an autoproteolysis activity that results in the cleavage of the full-length protein into two parts (N-product and C-product). In addition, the C-terminal part displays a cholesterol transferase activity that results by the covalent attachment of a cholesterol moiety to the C-terminal of the newly generated N-product. Once cleaved, the C-product has no signaling activity and diffuses from the cell.</text>
</comment>
<dbReference type="GO" id="GO:0048731">
    <property type="term" value="P:system development"/>
    <property type="evidence" value="ECO:0007669"/>
    <property type="project" value="UniProtKB-ARBA"/>
</dbReference>
<protein>
    <recommendedName>
        <fullName evidence="22">Hedgehog protein</fullName>
    </recommendedName>
</protein>
<comment type="function">
    <molecule>Protein hedgehog N-product</molecule>
    <text evidence="22">The dually lipidated hedgehog protein N-product is a morphogen which is essential for a variety of patterning events during development.</text>
</comment>
<evidence type="ECO:0000256" key="13">
    <source>
        <dbReference type="ARBA" id="ARBA00022837"/>
    </source>
</evidence>
<keyword evidence="9 21" id="KW-0479">Metal-binding</keyword>
<dbReference type="PANTHER" id="PTHR11889:SF31">
    <property type="entry name" value="PROTEIN HEDGEHOG"/>
    <property type="match status" value="1"/>
</dbReference>
<evidence type="ECO:0000256" key="17">
    <source>
        <dbReference type="ARBA" id="ARBA00023301"/>
    </source>
</evidence>
<evidence type="ECO:0000256" key="11">
    <source>
        <dbReference type="ARBA" id="ARBA00022801"/>
    </source>
</evidence>
<dbReference type="EMBL" id="JALNTZ010000014">
    <property type="protein sequence ID" value="KAJ3639103.1"/>
    <property type="molecule type" value="Genomic_DNA"/>
</dbReference>
<dbReference type="InterPro" id="IPR009045">
    <property type="entry name" value="Zn_M74/Hedgehog-like"/>
</dbReference>
<evidence type="ECO:0000256" key="8">
    <source>
        <dbReference type="ARBA" id="ARBA00022716"/>
    </source>
</evidence>
<keyword evidence="22" id="KW-0333">Golgi apparatus</keyword>
<keyword evidence="10 22" id="KW-0732">Signal</keyword>
<evidence type="ECO:0000256" key="5">
    <source>
        <dbReference type="ARBA" id="ARBA00022475"/>
    </source>
</evidence>
<dbReference type="PANTHER" id="PTHR11889">
    <property type="entry name" value="HEDGEHOG"/>
    <property type="match status" value="1"/>
</dbReference>
<evidence type="ECO:0000256" key="19">
    <source>
        <dbReference type="ARBA" id="ARBA00048589"/>
    </source>
</evidence>
<keyword evidence="7" id="KW-0808">Transferase</keyword>
<feature type="binding site" evidence="21">
    <location>
        <position position="87"/>
    </location>
    <ligand>
        <name>Ca(2+)</name>
        <dbReference type="ChEBI" id="CHEBI:29108"/>
        <label>1</label>
    </ligand>
</feature>
<proteinExistence type="inferred from homology"/>
<dbReference type="GO" id="GO:0007224">
    <property type="term" value="P:smoothened signaling pathway"/>
    <property type="evidence" value="ECO:0007669"/>
    <property type="project" value="TreeGrafter"/>
</dbReference>
<keyword evidence="8" id="KW-0709">Segmentation polarity protein</keyword>
<dbReference type="CDD" id="cd00081">
    <property type="entry name" value="Hint"/>
    <property type="match status" value="1"/>
</dbReference>
<gene>
    <name evidence="26" type="ORF">Zmor_004263</name>
</gene>
<feature type="binding site" evidence="21">
    <location>
        <position position="179"/>
    </location>
    <ligand>
        <name>Zn(2+)</name>
        <dbReference type="ChEBI" id="CHEBI:29105"/>
    </ligand>
</feature>
<dbReference type="GO" id="GO:0001708">
    <property type="term" value="P:cell fate specification"/>
    <property type="evidence" value="ECO:0007669"/>
    <property type="project" value="TreeGrafter"/>
</dbReference>
<name>A0AA38HKE3_9CUCU</name>
<comment type="subcellular location">
    <molecule>Protein hedgehog N-product</molecule>
    <subcellularLocation>
        <location evidence="22">Cell membrane</location>
        <topology evidence="22">Lipid-anchor</topology>
    </subcellularLocation>
</comment>
<evidence type="ECO:0000256" key="1">
    <source>
        <dbReference type="ARBA" id="ARBA00004123"/>
    </source>
</evidence>
<dbReference type="FunFam" id="3.30.1380.10:FF:000001">
    <property type="entry name" value="Indian hedgehog"/>
    <property type="match status" value="1"/>
</dbReference>
<feature type="site" description="Cleavage; by autolysis" evidence="20">
    <location>
        <begin position="194"/>
        <end position="195"/>
    </location>
</feature>
<dbReference type="Gene3D" id="2.170.16.10">
    <property type="entry name" value="Hedgehog/Intein (Hint) domain"/>
    <property type="match status" value="1"/>
</dbReference>
<comment type="function">
    <molecule>Protein hedgehog</molecule>
    <text evidence="22">The C-terminal part of the hedgehog protein precursor displays an autoproteolysis activity that results in the cleavage of the full-length protein into two parts (N-product and C-product). In addition, the C-terminal part displays a cholesterol transferase activity that results by the covalent attachment of a cholesterol moiety to the C-terminal of the newly generated N-product.</text>
</comment>